<feature type="signal peptide" evidence="2">
    <location>
        <begin position="1"/>
        <end position="19"/>
    </location>
</feature>
<reference evidence="3" key="1">
    <citation type="submission" date="2022-03" db="EMBL/GenBank/DDBJ databases">
        <authorList>
            <person name="Tunstrom K."/>
        </authorList>
    </citation>
    <scope>NUCLEOTIDE SEQUENCE</scope>
</reference>
<dbReference type="Proteomes" id="UP001153954">
    <property type="component" value="Unassembled WGS sequence"/>
</dbReference>
<dbReference type="EMBL" id="CAKOGL010000011">
    <property type="protein sequence ID" value="CAH2091945.1"/>
    <property type="molecule type" value="Genomic_DNA"/>
</dbReference>
<accession>A0AAU9TXZ2</accession>
<protein>
    <submittedName>
        <fullName evidence="3">Uncharacterized protein</fullName>
    </submittedName>
</protein>
<dbReference type="AlphaFoldDB" id="A0AAU9TXZ2"/>
<feature type="region of interest" description="Disordered" evidence="1">
    <location>
        <begin position="90"/>
        <end position="111"/>
    </location>
</feature>
<organism evidence="3 4">
    <name type="scientific">Euphydryas editha</name>
    <name type="common">Edith's checkerspot</name>
    <dbReference type="NCBI Taxonomy" id="104508"/>
    <lineage>
        <taxon>Eukaryota</taxon>
        <taxon>Metazoa</taxon>
        <taxon>Ecdysozoa</taxon>
        <taxon>Arthropoda</taxon>
        <taxon>Hexapoda</taxon>
        <taxon>Insecta</taxon>
        <taxon>Pterygota</taxon>
        <taxon>Neoptera</taxon>
        <taxon>Endopterygota</taxon>
        <taxon>Lepidoptera</taxon>
        <taxon>Glossata</taxon>
        <taxon>Ditrysia</taxon>
        <taxon>Papilionoidea</taxon>
        <taxon>Nymphalidae</taxon>
        <taxon>Nymphalinae</taxon>
        <taxon>Euphydryas</taxon>
    </lineage>
</organism>
<name>A0AAU9TXZ2_EUPED</name>
<proteinExistence type="predicted"/>
<evidence type="ECO:0000256" key="1">
    <source>
        <dbReference type="SAM" id="MobiDB-lite"/>
    </source>
</evidence>
<keyword evidence="2" id="KW-0732">Signal</keyword>
<feature type="compositionally biased region" description="Polar residues" evidence="1">
    <location>
        <begin position="90"/>
        <end position="99"/>
    </location>
</feature>
<sequence>MYVFIFVSTFMINFSLYQAGPQNYANQGFEEKGPPFPVKIDETAPTNGNRNGYTGQSIYTRYFDGEKEVLNVGNGNYKKNVFFIGESPPDNSRTYSHTDSNARKMPNNVNQPPTIFYRNPQGESDLGNRFGSDVPQVLDKSLPRTHNTQNTREITRINNFGNGARNQNTFIISDLDGDDSTVIVYPSSDHNNNNKRRINIQKPDYHLNTNYDNTNGRRNFNEGPTETYNRFGRGPDNTNVVITNGKPIRTDFDPSVNKYDKPNTRRNFNEGPTETYNRFGRGHDNTNLVIINGKPLHTNFDANVNNYDNINTRRNFNDDANWEPTKTYVYNKIGNGIGNTNVFVTNDKPILSDTDPSVGYHDNINIRRYLNKESNFNNKATTDIYTYNRIGHGPYNKNVFINNDKSGHIVTIREREYGEKNSFNINDRNFKPQDKLCVIPISKI</sequence>
<keyword evidence="4" id="KW-1185">Reference proteome</keyword>
<evidence type="ECO:0000313" key="4">
    <source>
        <dbReference type="Proteomes" id="UP001153954"/>
    </source>
</evidence>
<comment type="caution">
    <text evidence="3">The sequence shown here is derived from an EMBL/GenBank/DDBJ whole genome shotgun (WGS) entry which is preliminary data.</text>
</comment>
<feature type="chain" id="PRO_5043358954" evidence="2">
    <location>
        <begin position="20"/>
        <end position="444"/>
    </location>
</feature>
<evidence type="ECO:0000256" key="2">
    <source>
        <dbReference type="SAM" id="SignalP"/>
    </source>
</evidence>
<evidence type="ECO:0000313" key="3">
    <source>
        <dbReference type="EMBL" id="CAH2091945.1"/>
    </source>
</evidence>
<gene>
    <name evidence="3" type="ORF">EEDITHA_LOCUS7756</name>
</gene>